<dbReference type="AlphaFoldDB" id="A0A7H0H342"/>
<organism evidence="3 4">
    <name type="scientific">Tessaracoccus defluvii</name>
    <dbReference type="NCBI Taxonomy" id="1285901"/>
    <lineage>
        <taxon>Bacteria</taxon>
        <taxon>Bacillati</taxon>
        <taxon>Actinomycetota</taxon>
        <taxon>Actinomycetes</taxon>
        <taxon>Propionibacteriales</taxon>
        <taxon>Propionibacteriaceae</taxon>
        <taxon>Tessaracoccus</taxon>
    </lineage>
</organism>
<reference evidence="3 4" key="1">
    <citation type="submission" date="2020-08" db="EMBL/GenBank/DDBJ databases">
        <title>Genome sequence of Tessaracoccus defluvii JCM 17540T.</title>
        <authorList>
            <person name="Hyun D.-W."/>
            <person name="Bae J.-W."/>
        </authorList>
    </citation>
    <scope>NUCLEOTIDE SEQUENCE [LARGE SCALE GENOMIC DNA]</scope>
    <source>
        <strain evidence="3 4">JCM 17540</strain>
    </source>
</reference>
<dbReference type="EMBL" id="CP060789">
    <property type="protein sequence ID" value="QNP54958.1"/>
    <property type="molecule type" value="Genomic_DNA"/>
</dbReference>
<accession>A0A7H0H342</accession>
<keyword evidence="2" id="KW-0472">Membrane</keyword>
<dbReference type="RefSeq" id="WP_187720094.1">
    <property type="nucleotide sequence ID" value="NZ_BAABBL010000004.1"/>
</dbReference>
<dbReference type="Proteomes" id="UP000516117">
    <property type="component" value="Chromosome"/>
</dbReference>
<gene>
    <name evidence="3" type="ORF">H9L22_11790</name>
</gene>
<feature type="region of interest" description="Disordered" evidence="1">
    <location>
        <begin position="1"/>
        <end position="21"/>
    </location>
</feature>
<evidence type="ECO:0000313" key="4">
    <source>
        <dbReference type="Proteomes" id="UP000516117"/>
    </source>
</evidence>
<proteinExistence type="predicted"/>
<evidence type="ECO:0000313" key="3">
    <source>
        <dbReference type="EMBL" id="QNP54958.1"/>
    </source>
</evidence>
<keyword evidence="2" id="KW-0812">Transmembrane</keyword>
<evidence type="ECO:0000256" key="2">
    <source>
        <dbReference type="SAM" id="Phobius"/>
    </source>
</evidence>
<name>A0A7H0H342_9ACTN</name>
<evidence type="ECO:0000256" key="1">
    <source>
        <dbReference type="SAM" id="MobiDB-lite"/>
    </source>
</evidence>
<protein>
    <submittedName>
        <fullName evidence="3">Uncharacterized protein</fullName>
    </submittedName>
</protein>
<feature type="transmembrane region" description="Helical" evidence="2">
    <location>
        <begin position="34"/>
        <end position="56"/>
    </location>
</feature>
<sequence>MSDIQNLFHTATPEPPATGEWAGKVRDRRRRRRTVTGVAAAVLAVGLAVPLGTTLLNRPAQVAAPPTPPLTSTAVDGRCAEAATIVEERVAVDPADAAPLKEGATKAWLCGDEYTAGPLDALTVGVDDAYAAFTGAEIAPIETMICTMEYRLAYTVVFEYADGSIHPVTGELHGCKTMSDGNTYRVGGDAWLDTLEGLWTVQREATDVSIEALPDCRVGATVIPADLSRIFGTQTCFTTNGEVGTTTRVQDFGDGLSTNAEIAAAFAASLEADSTTVLPDMMEFPEPGVILQLVDRYGAALSLTQLTDGSFLYYVGDEGRVWTPPAELAEVVSAATTES</sequence>
<dbReference type="KEGG" id="tdf:H9L22_11790"/>
<keyword evidence="4" id="KW-1185">Reference proteome</keyword>
<keyword evidence="2" id="KW-1133">Transmembrane helix</keyword>